<dbReference type="SMART" id="SM00906">
    <property type="entry name" value="Fungal_trans"/>
    <property type="match status" value="1"/>
</dbReference>
<dbReference type="EMBL" id="CAJVPA010000180">
    <property type="protein sequence ID" value="CAG8369690.1"/>
    <property type="molecule type" value="Genomic_DNA"/>
</dbReference>
<proteinExistence type="predicted"/>
<keyword evidence="4" id="KW-0238">DNA-binding</keyword>
<dbReference type="SMART" id="SM00066">
    <property type="entry name" value="GAL4"/>
    <property type="match status" value="1"/>
</dbReference>
<dbReference type="InterPro" id="IPR007219">
    <property type="entry name" value="XnlR_reg_dom"/>
</dbReference>
<dbReference type="GO" id="GO:0008270">
    <property type="term" value="F:zinc ion binding"/>
    <property type="evidence" value="ECO:0007669"/>
    <property type="project" value="InterPro"/>
</dbReference>
<dbReference type="Pfam" id="PF04082">
    <property type="entry name" value="Fungal_trans"/>
    <property type="match status" value="1"/>
</dbReference>
<evidence type="ECO:0000256" key="4">
    <source>
        <dbReference type="ARBA" id="ARBA00023125"/>
    </source>
</evidence>
<dbReference type="SUPFAM" id="SSF57701">
    <property type="entry name" value="Zn2/Cys6 DNA-binding domain"/>
    <property type="match status" value="1"/>
</dbReference>
<dbReference type="GO" id="GO:0000981">
    <property type="term" value="F:DNA-binding transcription factor activity, RNA polymerase II-specific"/>
    <property type="evidence" value="ECO:0007669"/>
    <property type="project" value="InterPro"/>
</dbReference>
<keyword evidence="2" id="KW-0479">Metal-binding</keyword>
<dbReference type="GO" id="GO:0005634">
    <property type="term" value="C:nucleus"/>
    <property type="evidence" value="ECO:0007669"/>
    <property type="project" value="UniProtKB-SubCell"/>
</dbReference>
<sequence length="744" mass="83587">MTASEPPQMNQSTPANLSPVVPPVNSNYSGDLEPHAIAKGKRKPAGPAKGESSQRLKTVRACDICKEKKTRCSGTRPCARCLRLSLACEYETTYSRGLGPPPPPPLEITFDDQSGEHPFLKHDPSYPGSIQHIAQHEMTQAPTSSTDLLTADFRGGYLDLASGTSFINRVCQGLNQGKPPSSGTVSVSDGLQGELSDSPSVTKFGDKPYSSLYKLDFTLPPLERALEIVATYFEYAMVTYRFLHRGQVERWLRQIYRSNISATNLPTDFMIGRCCIVYSVLAIGTLYDRRPPDPDFDHDEQSERWFALSKRMSAIESGAPQLETVQARLNRSLYLLASSRASECWFAFGTTVQFLTALNIHRKWPSTMIKEGKGTYMEQELRKRTFWSVYTLDKYLSVMFGRPRLLHDDDFDQELPDEVSDQDLLINDPNMRSGVPDDVMIASVLHYRLSRVLADISKKLYSLNVPTGSPFEAAVLLILELERWKEAASPLIDRWRSQIQQLAYSHAVIYITRLFLLNDCDDVPQASVSTYVQKCIGSAEDIMTIINGIAQKKALIHGFWFTHYVCFCAITVVYIYIIKQHQGSSTVDASNKRMDNSSQLQYLFSLAETCQQHLGKATSRSSPNRRYGIILEQLRLEVHRQVVSNLRPGTQTETEDEIGKILPQADSFLQPSFHAPVTSVSPKPKIPAFDGLPIDPFDSHLVDDSFKLYDGLGFPESSDNSAWWAQLDSWAYTDLSDEPSIFQF</sequence>
<feature type="compositionally biased region" description="Polar residues" evidence="7">
    <location>
        <begin position="1"/>
        <end position="16"/>
    </location>
</feature>
<keyword evidence="5" id="KW-0804">Transcription</keyword>
<evidence type="ECO:0000256" key="8">
    <source>
        <dbReference type="SAM" id="Phobius"/>
    </source>
</evidence>
<evidence type="ECO:0000256" key="1">
    <source>
        <dbReference type="ARBA" id="ARBA00004123"/>
    </source>
</evidence>
<feature type="domain" description="Zn(2)-C6 fungal-type" evidence="9">
    <location>
        <begin position="61"/>
        <end position="90"/>
    </location>
</feature>
<feature type="transmembrane region" description="Helical" evidence="8">
    <location>
        <begin position="554"/>
        <end position="577"/>
    </location>
</feature>
<dbReference type="AlphaFoldDB" id="A0A9W4J2D8"/>
<evidence type="ECO:0000256" key="5">
    <source>
        <dbReference type="ARBA" id="ARBA00023163"/>
    </source>
</evidence>
<dbReference type="GO" id="GO:0045944">
    <property type="term" value="P:positive regulation of transcription by RNA polymerase II"/>
    <property type="evidence" value="ECO:0007669"/>
    <property type="project" value="TreeGrafter"/>
</dbReference>
<dbReference type="Proteomes" id="UP001152646">
    <property type="component" value="Unassembled WGS sequence"/>
</dbReference>
<dbReference type="InterPro" id="IPR036864">
    <property type="entry name" value="Zn2-C6_fun-type_DNA-bd_sf"/>
</dbReference>
<keyword evidence="8" id="KW-0812">Transmembrane</keyword>
<keyword evidence="3" id="KW-0805">Transcription regulation</keyword>
<evidence type="ECO:0000259" key="9">
    <source>
        <dbReference type="PROSITE" id="PS50048"/>
    </source>
</evidence>
<dbReference type="Pfam" id="PF00172">
    <property type="entry name" value="Zn_clus"/>
    <property type="match status" value="1"/>
</dbReference>
<protein>
    <recommendedName>
        <fullName evidence="9">Zn(2)-C6 fungal-type domain-containing protein</fullName>
    </recommendedName>
</protein>
<dbReference type="OrthoDB" id="2579025at2759"/>
<dbReference type="CDD" id="cd12148">
    <property type="entry name" value="fungal_TF_MHR"/>
    <property type="match status" value="1"/>
</dbReference>
<dbReference type="GO" id="GO:0006351">
    <property type="term" value="P:DNA-templated transcription"/>
    <property type="evidence" value="ECO:0007669"/>
    <property type="project" value="InterPro"/>
</dbReference>
<evidence type="ECO:0000256" key="6">
    <source>
        <dbReference type="ARBA" id="ARBA00023242"/>
    </source>
</evidence>
<keyword evidence="8" id="KW-0472">Membrane</keyword>
<comment type="caution">
    <text evidence="10">The sequence shown here is derived from an EMBL/GenBank/DDBJ whole genome shotgun (WGS) entry which is preliminary data.</text>
</comment>
<dbReference type="CDD" id="cd00067">
    <property type="entry name" value="GAL4"/>
    <property type="match status" value="1"/>
</dbReference>
<dbReference type="PROSITE" id="PS50048">
    <property type="entry name" value="ZN2_CY6_FUNGAL_2"/>
    <property type="match status" value="1"/>
</dbReference>
<evidence type="ECO:0000256" key="2">
    <source>
        <dbReference type="ARBA" id="ARBA00022723"/>
    </source>
</evidence>
<dbReference type="GO" id="GO:0043565">
    <property type="term" value="F:sequence-specific DNA binding"/>
    <property type="evidence" value="ECO:0007669"/>
    <property type="project" value="TreeGrafter"/>
</dbReference>
<evidence type="ECO:0000256" key="3">
    <source>
        <dbReference type="ARBA" id="ARBA00023015"/>
    </source>
</evidence>
<dbReference type="PANTHER" id="PTHR47540">
    <property type="entry name" value="THIAMINE REPRESSIBLE GENES REGULATORY PROTEIN THI5"/>
    <property type="match status" value="1"/>
</dbReference>
<dbReference type="InterPro" id="IPR051711">
    <property type="entry name" value="Stress_Response_Reg"/>
</dbReference>
<keyword evidence="8" id="KW-1133">Transmembrane helix</keyword>
<dbReference type="InterPro" id="IPR001138">
    <property type="entry name" value="Zn2Cys6_DnaBD"/>
</dbReference>
<gene>
    <name evidence="10" type="ORF">PSALAMII_LOCUS4787</name>
</gene>
<accession>A0A9W4J2D8</accession>
<evidence type="ECO:0000313" key="11">
    <source>
        <dbReference type="Proteomes" id="UP001152646"/>
    </source>
</evidence>
<keyword evidence="6" id="KW-0539">Nucleus</keyword>
<dbReference type="Gene3D" id="4.10.240.10">
    <property type="entry name" value="Zn(2)-C6 fungal-type DNA-binding domain"/>
    <property type="match status" value="1"/>
</dbReference>
<name>A0A9W4J2D8_9EURO</name>
<dbReference type="PROSITE" id="PS00463">
    <property type="entry name" value="ZN2_CY6_FUNGAL_1"/>
    <property type="match status" value="1"/>
</dbReference>
<organism evidence="10 11">
    <name type="scientific">Penicillium salamii</name>
    <dbReference type="NCBI Taxonomy" id="1612424"/>
    <lineage>
        <taxon>Eukaryota</taxon>
        <taxon>Fungi</taxon>
        <taxon>Dikarya</taxon>
        <taxon>Ascomycota</taxon>
        <taxon>Pezizomycotina</taxon>
        <taxon>Eurotiomycetes</taxon>
        <taxon>Eurotiomycetidae</taxon>
        <taxon>Eurotiales</taxon>
        <taxon>Aspergillaceae</taxon>
        <taxon>Penicillium</taxon>
    </lineage>
</organism>
<dbReference type="PANTHER" id="PTHR47540:SF3">
    <property type="entry name" value="ZN(II)2CYS6 TRANSCRIPTION FACTOR (EUROFUNG)"/>
    <property type="match status" value="1"/>
</dbReference>
<evidence type="ECO:0000313" key="10">
    <source>
        <dbReference type="EMBL" id="CAG8369690.1"/>
    </source>
</evidence>
<comment type="subcellular location">
    <subcellularLocation>
        <location evidence="1">Nucleus</location>
    </subcellularLocation>
</comment>
<feature type="region of interest" description="Disordered" evidence="7">
    <location>
        <begin position="1"/>
        <end position="53"/>
    </location>
</feature>
<evidence type="ECO:0000256" key="7">
    <source>
        <dbReference type="SAM" id="MobiDB-lite"/>
    </source>
</evidence>
<reference evidence="10" key="1">
    <citation type="submission" date="2021-07" db="EMBL/GenBank/DDBJ databases">
        <authorList>
            <person name="Branca A.L. A."/>
        </authorList>
    </citation>
    <scope>NUCLEOTIDE SEQUENCE</scope>
</reference>